<accession>A0A3B0WPW9</accession>
<gene>
    <name evidence="3" type="ORF">MNBD_GAMMA03-1813</name>
</gene>
<dbReference type="AlphaFoldDB" id="A0A3B0WPW9"/>
<proteinExistence type="predicted"/>
<dbReference type="NCBIfam" id="TIGR01256">
    <property type="entry name" value="modA"/>
    <property type="match status" value="1"/>
</dbReference>
<dbReference type="InterPro" id="IPR005950">
    <property type="entry name" value="ModA"/>
</dbReference>
<dbReference type="InterPro" id="IPR050682">
    <property type="entry name" value="ModA/WtpA"/>
</dbReference>
<organism evidence="3">
    <name type="scientific">hydrothermal vent metagenome</name>
    <dbReference type="NCBI Taxonomy" id="652676"/>
    <lineage>
        <taxon>unclassified sequences</taxon>
        <taxon>metagenomes</taxon>
        <taxon>ecological metagenomes</taxon>
    </lineage>
</organism>
<keyword evidence="2" id="KW-0732">Signal</keyword>
<protein>
    <submittedName>
        <fullName evidence="3">Molybdenum ABC transporter, substrate-binding protein ModA</fullName>
    </submittedName>
</protein>
<dbReference type="EMBL" id="UOFC01000073">
    <property type="protein sequence ID" value="VAW45744.1"/>
    <property type="molecule type" value="Genomic_DNA"/>
</dbReference>
<reference evidence="3" key="1">
    <citation type="submission" date="2018-06" db="EMBL/GenBank/DDBJ databases">
        <authorList>
            <person name="Zhirakovskaya E."/>
        </authorList>
    </citation>
    <scope>NUCLEOTIDE SEQUENCE</scope>
</reference>
<dbReference type="CDD" id="cd13539">
    <property type="entry name" value="PBP2_AvModA"/>
    <property type="match status" value="1"/>
</dbReference>
<evidence type="ECO:0000256" key="1">
    <source>
        <dbReference type="ARBA" id="ARBA00022723"/>
    </source>
</evidence>
<evidence type="ECO:0000313" key="3">
    <source>
        <dbReference type="EMBL" id="VAW45744.1"/>
    </source>
</evidence>
<dbReference type="PIRSF" id="PIRSF004846">
    <property type="entry name" value="ModA"/>
    <property type="match status" value="1"/>
</dbReference>
<dbReference type="PANTHER" id="PTHR30632">
    <property type="entry name" value="MOLYBDATE-BINDING PERIPLASMIC PROTEIN"/>
    <property type="match status" value="1"/>
</dbReference>
<keyword evidence="1" id="KW-0479">Metal-binding</keyword>
<dbReference type="GO" id="GO:0015689">
    <property type="term" value="P:molybdate ion transport"/>
    <property type="evidence" value="ECO:0007669"/>
    <property type="project" value="InterPro"/>
</dbReference>
<sequence>MGHKLLCLLLFCCVIFSSSLFATEEVRIAVASNFLIPLKSLAKTFTDQTGIPVYISNGASGMLYAKIKRGAPYDIFFSADVNRPLLLEQEGLVEKGSRFTYVIGRLVAWSPNEKKVSANLFKLSPTDPALRYLAIANPKTAPYGMASVAVLKHYGLYESLMSQEKIALGESVGKAYQYTVTGNAQIGLVSKSYVLNSKNPVKGEIFDIPHNIYPLLEQQAVVIKGRNNSAVIKFLTFFRTPFVQQQIQSFGYDVSFSQKGR</sequence>
<dbReference type="SUPFAM" id="SSF53850">
    <property type="entry name" value="Periplasmic binding protein-like II"/>
    <property type="match status" value="1"/>
</dbReference>
<dbReference type="PANTHER" id="PTHR30632:SF14">
    <property type="entry name" value="TUNGSTATE_MOLYBDATE_CHROMATE-BINDING PROTEIN MODA"/>
    <property type="match status" value="1"/>
</dbReference>
<evidence type="ECO:0000256" key="2">
    <source>
        <dbReference type="ARBA" id="ARBA00022729"/>
    </source>
</evidence>
<name>A0A3B0WPW9_9ZZZZ</name>
<dbReference type="InterPro" id="IPR044084">
    <property type="entry name" value="AvModA-like_subst-bd"/>
</dbReference>
<dbReference type="GO" id="GO:0030973">
    <property type="term" value="F:molybdate ion binding"/>
    <property type="evidence" value="ECO:0007669"/>
    <property type="project" value="InterPro"/>
</dbReference>
<dbReference type="Pfam" id="PF13531">
    <property type="entry name" value="SBP_bac_11"/>
    <property type="match status" value="1"/>
</dbReference>
<dbReference type="Gene3D" id="3.40.190.10">
    <property type="entry name" value="Periplasmic binding protein-like II"/>
    <property type="match status" value="2"/>
</dbReference>
<dbReference type="GO" id="GO:0046872">
    <property type="term" value="F:metal ion binding"/>
    <property type="evidence" value="ECO:0007669"/>
    <property type="project" value="UniProtKB-KW"/>
</dbReference>